<protein>
    <submittedName>
        <fullName evidence="1">tRNA adenosine deaminase</fullName>
    </submittedName>
</protein>
<dbReference type="EMBL" id="VOHM01000019">
    <property type="protein sequence ID" value="TWT24150.1"/>
    <property type="molecule type" value="Genomic_DNA"/>
</dbReference>
<name>A0A5C5UF98_9CORY</name>
<accession>A0A5C5UF98</accession>
<reference evidence="1 2" key="1">
    <citation type="submission" date="2019-08" db="EMBL/GenBank/DDBJ databases">
        <authorList>
            <person name="Lei W."/>
        </authorList>
    </citation>
    <scope>NUCLEOTIDE SEQUENCE [LARGE SCALE GENOMIC DNA]</scope>
    <source>
        <strain evidence="1 2">CCUG 58627</strain>
    </source>
</reference>
<gene>
    <name evidence="1" type="ORF">FRX94_08815</name>
</gene>
<sequence length="171" mass="18262">MNETEALQEPATDVSFAVTVCRVPSGAWYVVGMDTDFSDIEDTVRKAQAICEHGQVFTMSCVDEDYFVLARHVGDRVELLLSDACMAVNDPYAASVLEKTGGCIPELGECDFADPCPEGNPGLLADLGLSADTMRAICNDNDLLPSAQLLCVAAELGFASEFAQATDLNLD</sequence>
<dbReference type="RefSeq" id="WP_146324761.1">
    <property type="nucleotide sequence ID" value="NZ_BAABLR010000022.1"/>
</dbReference>
<proteinExistence type="predicted"/>
<comment type="caution">
    <text evidence="1">The sequence shown here is derived from an EMBL/GenBank/DDBJ whole genome shotgun (WGS) entry which is preliminary data.</text>
</comment>
<evidence type="ECO:0000313" key="2">
    <source>
        <dbReference type="Proteomes" id="UP000320791"/>
    </source>
</evidence>
<dbReference type="NCBIfam" id="TIGR03941">
    <property type="entry name" value="tRNA_deam_assoc"/>
    <property type="match status" value="1"/>
</dbReference>
<dbReference type="OrthoDB" id="5189541at2"/>
<dbReference type="Proteomes" id="UP000320791">
    <property type="component" value="Unassembled WGS sequence"/>
</dbReference>
<dbReference type="AlphaFoldDB" id="A0A5C5UF98"/>
<dbReference type="InterPro" id="IPR023869">
    <property type="entry name" value="tRNA_Adeno_NH3ase_assoc_put"/>
</dbReference>
<organism evidence="1 2">
    <name type="scientific">Corynebacterium canis</name>
    <dbReference type="NCBI Taxonomy" id="679663"/>
    <lineage>
        <taxon>Bacteria</taxon>
        <taxon>Bacillati</taxon>
        <taxon>Actinomycetota</taxon>
        <taxon>Actinomycetes</taxon>
        <taxon>Mycobacteriales</taxon>
        <taxon>Corynebacteriaceae</taxon>
        <taxon>Corynebacterium</taxon>
    </lineage>
</organism>
<keyword evidence="2" id="KW-1185">Reference proteome</keyword>
<evidence type="ECO:0000313" key="1">
    <source>
        <dbReference type="EMBL" id="TWT24150.1"/>
    </source>
</evidence>